<dbReference type="GO" id="GO:0004493">
    <property type="term" value="F:methylmalonyl-CoA epimerase activity"/>
    <property type="evidence" value="ECO:0007669"/>
    <property type="project" value="TreeGrafter"/>
</dbReference>
<organism evidence="4 5">
    <name type="scientific">Brachybacterium phenoliresistens</name>
    <dbReference type="NCBI Taxonomy" id="396014"/>
    <lineage>
        <taxon>Bacteria</taxon>
        <taxon>Bacillati</taxon>
        <taxon>Actinomycetota</taxon>
        <taxon>Actinomycetes</taxon>
        <taxon>Micrococcales</taxon>
        <taxon>Dermabacteraceae</taxon>
        <taxon>Brachybacterium</taxon>
    </lineage>
</organism>
<evidence type="ECO:0000313" key="5">
    <source>
        <dbReference type="Proteomes" id="UP000023067"/>
    </source>
</evidence>
<dbReference type="GO" id="GO:0046872">
    <property type="term" value="F:metal ion binding"/>
    <property type="evidence" value="ECO:0007669"/>
    <property type="project" value="UniProtKB-KW"/>
</dbReference>
<keyword evidence="5" id="KW-1185">Reference proteome</keyword>
<dbReference type="HOGENOM" id="CLU_1700854_0_0_11"/>
<dbReference type="PANTHER" id="PTHR43048:SF3">
    <property type="entry name" value="METHYLMALONYL-COA EPIMERASE, MITOCHONDRIAL"/>
    <property type="match status" value="1"/>
</dbReference>
<dbReference type="SUPFAM" id="SSF54593">
    <property type="entry name" value="Glyoxalase/Bleomycin resistance protein/Dihydroxybiphenyl dioxygenase"/>
    <property type="match status" value="1"/>
</dbReference>
<dbReference type="InterPro" id="IPR037523">
    <property type="entry name" value="VOC_core"/>
</dbReference>
<evidence type="ECO:0000256" key="1">
    <source>
        <dbReference type="ARBA" id="ARBA00022723"/>
    </source>
</evidence>
<dbReference type="PANTHER" id="PTHR43048">
    <property type="entry name" value="METHYLMALONYL-COA EPIMERASE"/>
    <property type="match status" value="1"/>
</dbReference>
<dbReference type="InterPro" id="IPR029068">
    <property type="entry name" value="Glyas_Bleomycin-R_OHBP_Dase"/>
</dbReference>
<dbReference type="AlphaFoldDB" id="Z9JX40"/>
<dbReference type="PATRIC" id="fig|396014.3.peg.963"/>
<dbReference type="STRING" id="396014.BF93_12280"/>
<evidence type="ECO:0000259" key="3">
    <source>
        <dbReference type="PROSITE" id="PS51819"/>
    </source>
</evidence>
<dbReference type="Pfam" id="PF13669">
    <property type="entry name" value="Glyoxalase_4"/>
    <property type="match status" value="1"/>
</dbReference>
<evidence type="ECO:0000313" key="4">
    <source>
        <dbReference type="EMBL" id="EWS82371.1"/>
    </source>
</evidence>
<name>Z9JX40_9MICO</name>
<gene>
    <name evidence="4" type="ORF">BF93_12280</name>
</gene>
<keyword evidence="1" id="KW-0479">Metal-binding</keyword>
<sequence>MRRIDHVAIAAHDADAAAQYYEGTLGMRRVRDEEVAETGSRLVWLEPVGMPAGGARFQIVQPLRDGPVAEFLSLRGEGLHHVCFAVDDAAAFLAERGEEESALFTGGFGLPCAFLGSAPEGMAVEIVEPAPGAQASPVDPVDPVDPVGAEHPWT</sequence>
<reference evidence="4 5" key="1">
    <citation type="submission" date="2014-02" db="EMBL/GenBank/DDBJ databases">
        <title>Genome sequence of Brachybacterium phenoliresistens strain W13A50.</title>
        <authorList>
            <person name="Wang X."/>
        </authorList>
    </citation>
    <scope>NUCLEOTIDE SEQUENCE [LARGE SCALE GENOMIC DNA]</scope>
    <source>
        <strain evidence="4 5">W13A50</strain>
    </source>
</reference>
<dbReference type="PROSITE" id="PS51819">
    <property type="entry name" value="VOC"/>
    <property type="match status" value="1"/>
</dbReference>
<dbReference type="Gene3D" id="3.10.180.10">
    <property type="entry name" value="2,3-Dihydroxybiphenyl 1,2-Dioxygenase, domain 1"/>
    <property type="match status" value="1"/>
</dbReference>
<dbReference type="Proteomes" id="UP000023067">
    <property type="component" value="Unassembled WGS sequence"/>
</dbReference>
<feature type="compositionally biased region" description="Low complexity" evidence="2">
    <location>
        <begin position="137"/>
        <end position="147"/>
    </location>
</feature>
<accession>Z9JX40</accession>
<comment type="caution">
    <text evidence="4">The sequence shown here is derived from an EMBL/GenBank/DDBJ whole genome shotgun (WGS) entry which is preliminary data.</text>
</comment>
<feature type="region of interest" description="Disordered" evidence="2">
    <location>
        <begin position="132"/>
        <end position="154"/>
    </location>
</feature>
<feature type="domain" description="VOC" evidence="3">
    <location>
        <begin position="3"/>
        <end position="129"/>
    </location>
</feature>
<dbReference type="InterPro" id="IPR051785">
    <property type="entry name" value="MMCE/EMCE_epimerase"/>
</dbReference>
<evidence type="ECO:0000256" key="2">
    <source>
        <dbReference type="SAM" id="MobiDB-lite"/>
    </source>
</evidence>
<dbReference type="eggNOG" id="COG0346">
    <property type="taxonomic scope" value="Bacteria"/>
</dbReference>
<dbReference type="EMBL" id="JDYK01000003">
    <property type="protein sequence ID" value="EWS82371.1"/>
    <property type="molecule type" value="Genomic_DNA"/>
</dbReference>
<proteinExistence type="predicted"/>
<dbReference type="GO" id="GO:0046491">
    <property type="term" value="P:L-methylmalonyl-CoA metabolic process"/>
    <property type="evidence" value="ECO:0007669"/>
    <property type="project" value="TreeGrafter"/>
</dbReference>
<protein>
    <submittedName>
        <fullName evidence="4">Methylmalonyl-CoA epimerase</fullName>
    </submittedName>
</protein>